<accession>A0ABQ9ZPU8</accession>
<protein>
    <submittedName>
        <fullName evidence="1">Uncharacterized protein</fullName>
    </submittedName>
</protein>
<sequence length="84" mass="9475">MAGGHCPWHYLKLRSHSKTRTVKLSRIQTFVCHLMHTCNSRNSRLNGGPVMSTCSLAYQKVVRHLKPYNSVAFSAGCTLRSGLW</sequence>
<gene>
    <name evidence="1" type="ORF">OUZ56_027220</name>
</gene>
<comment type="caution">
    <text evidence="1">The sequence shown here is derived from an EMBL/GenBank/DDBJ whole genome shotgun (WGS) entry which is preliminary data.</text>
</comment>
<evidence type="ECO:0000313" key="2">
    <source>
        <dbReference type="Proteomes" id="UP001234178"/>
    </source>
</evidence>
<organism evidence="1 2">
    <name type="scientific">Daphnia magna</name>
    <dbReference type="NCBI Taxonomy" id="35525"/>
    <lineage>
        <taxon>Eukaryota</taxon>
        <taxon>Metazoa</taxon>
        <taxon>Ecdysozoa</taxon>
        <taxon>Arthropoda</taxon>
        <taxon>Crustacea</taxon>
        <taxon>Branchiopoda</taxon>
        <taxon>Diplostraca</taxon>
        <taxon>Cladocera</taxon>
        <taxon>Anomopoda</taxon>
        <taxon>Daphniidae</taxon>
        <taxon>Daphnia</taxon>
    </lineage>
</organism>
<evidence type="ECO:0000313" key="1">
    <source>
        <dbReference type="EMBL" id="KAK4014711.1"/>
    </source>
</evidence>
<dbReference type="Proteomes" id="UP001234178">
    <property type="component" value="Unassembled WGS sequence"/>
</dbReference>
<reference evidence="1 2" key="1">
    <citation type="journal article" date="2023" name="Nucleic Acids Res.">
        <title>The hologenome of Daphnia magna reveals possible DNA methylation and microbiome-mediated evolution of the host genome.</title>
        <authorList>
            <person name="Chaturvedi A."/>
            <person name="Li X."/>
            <person name="Dhandapani V."/>
            <person name="Marshall H."/>
            <person name="Kissane S."/>
            <person name="Cuenca-Cambronero M."/>
            <person name="Asole G."/>
            <person name="Calvet F."/>
            <person name="Ruiz-Romero M."/>
            <person name="Marangio P."/>
            <person name="Guigo R."/>
            <person name="Rago D."/>
            <person name="Mirbahai L."/>
            <person name="Eastwood N."/>
            <person name="Colbourne J.K."/>
            <person name="Zhou J."/>
            <person name="Mallon E."/>
            <person name="Orsini L."/>
        </authorList>
    </citation>
    <scope>NUCLEOTIDE SEQUENCE [LARGE SCALE GENOMIC DNA]</scope>
    <source>
        <strain evidence="1">LRV0_1</strain>
    </source>
</reference>
<dbReference type="EMBL" id="JAOYFB010000004">
    <property type="protein sequence ID" value="KAK4014711.1"/>
    <property type="molecule type" value="Genomic_DNA"/>
</dbReference>
<proteinExistence type="predicted"/>
<name>A0ABQ9ZPU8_9CRUS</name>
<keyword evidence="2" id="KW-1185">Reference proteome</keyword>